<organism evidence="1 2">
    <name type="scientific">Pontibacter ramchanderi</name>
    <dbReference type="NCBI Taxonomy" id="1179743"/>
    <lineage>
        <taxon>Bacteria</taxon>
        <taxon>Pseudomonadati</taxon>
        <taxon>Bacteroidota</taxon>
        <taxon>Cytophagia</taxon>
        <taxon>Cytophagales</taxon>
        <taxon>Hymenobacteraceae</taxon>
        <taxon>Pontibacter</taxon>
    </lineage>
</organism>
<keyword evidence="2" id="KW-1185">Reference proteome</keyword>
<dbReference type="EMBL" id="PJMU01000002">
    <property type="protein sequence ID" value="PKV66506.1"/>
    <property type="molecule type" value="Genomic_DNA"/>
</dbReference>
<accession>A0A2N3UAV8</accession>
<sequence length="41" mass="4765">MSFKIWLYLYLNAEVSMNKKAGASAFTDTPAFPFRESQTRF</sequence>
<dbReference type="RefSeq" id="WP_262502991.1">
    <property type="nucleotide sequence ID" value="NZ_PJMU01000002.1"/>
</dbReference>
<protein>
    <submittedName>
        <fullName evidence="1">Uncharacterized protein</fullName>
    </submittedName>
</protein>
<gene>
    <name evidence="1" type="ORF">BD749_1635</name>
</gene>
<dbReference type="AlphaFoldDB" id="A0A2N3UAV8"/>
<evidence type="ECO:0000313" key="2">
    <source>
        <dbReference type="Proteomes" id="UP000233782"/>
    </source>
</evidence>
<proteinExistence type="predicted"/>
<comment type="caution">
    <text evidence="1">The sequence shown here is derived from an EMBL/GenBank/DDBJ whole genome shotgun (WGS) entry which is preliminary data.</text>
</comment>
<dbReference type="Proteomes" id="UP000233782">
    <property type="component" value="Unassembled WGS sequence"/>
</dbReference>
<reference evidence="1 2" key="1">
    <citation type="submission" date="2017-12" db="EMBL/GenBank/DDBJ databases">
        <title>Genomic Encyclopedia of Type Strains, Phase III (KMG-III): the genomes of soil and plant-associated and newly described type strains.</title>
        <authorList>
            <person name="Whitman W."/>
        </authorList>
    </citation>
    <scope>NUCLEOTIDE SEQUENCE [LARGE SCALE GENOMIC DNA]</scope>
    <source>
        <strain evidence="1 2">LP43</strain>
    </source>
</reference>
<name>A0A2N3UAV8_9BACT</name>
<evidence type="ECO:0000313" key="1">
    <source>
        <dbReference type="EMBL" id="PKV66506.1"/>
    </source>
</evidence>